<comment type="similarity">
    <text evidence="6">Belongs to the velvet family. VelB subfamily.</text>
</comment>
<comment type="subcellular location">
    <subcellularLocation>
        <location evidence="1">Nucleus</location>
    </subcellularLocation>
</comment>
<proteinExistence type="inferred from homology"/>
<dbReference type="InterPro" id="IPR038491">
    <property type="entry name" value="Velvet_dom_sf"/>
</dbReference>
<dbReference type="RefSeq" id="XP_065958744.1">
    <property type="nucleotide sequence ID" value="XM_066110229.1"/>
</dbReference>
<feature type="compositionally biased region" description="Basic residues" evidence="7">
    <location>
        <begin position="76"/>
        <end position="86"/>
    </location>
</feature>
<evidence type="ECO:0000313" key="8">
    <source>
        <dbReference type="EMBL" id="KAF7564294.1"/>
    </source>
</evidence>
<dbReference type="GeneID" id="90958267"/>
<name>A0A316ZMG9_9PLEO</name>
<accession>A0A316ZMG9</accession>
<keyword evidence="3" id="KW-0805">Transcription regulation</keyword>
<evidence type="ECO:0000256" key="4">
    <source>
        <dbReference type="ARBA" id="ARBA00023163"/>
    </source>
</evidence>
<evidence type="ECO:0000256" key="3">
    <source>
        <dbReference type="ARBA" id="ARBA00023015"/>
    </source>
</evidence>
<feature type="region of interest" description="Disordered" evidence="7">
    <location>
        <begin position="66"/>
        <end position="86"/>
    </location>
</feature>
<dbReference type="PROSITE" id="PS51821">
    <property type="entry name" value="VELVET"/>
    <property type="match status" value="1"/>
</dbReference>
<dbReference type="KEGG" id="ptrr:90958267"/>
<dbReference type="Gene3D" id="2.60.40.3960">
    <property type="entry name" value="Velvet domain"/>
    <property type="match status" value="1"/>
</dbReference>
<dbReference type="Pfam" id="PF11754">
    <property type="entry name" value="Velvet"/>
    <property type="match status" value="1"/>
</dbReference>
<dbReference type="GO" id="GO:0030435">
    <property type="term" value="P:sporulation resulting in formation of a cellular spore"/>
    <property type="evidence" value="ECO:0007669"/>
    <property type="project" value="UniProtKB-KW"/>
</dbReference>
<dbReference type="Proteomes" id="UP000245464">
    <property type="component" value="Unassembled WGS sequence"/>
</dbReference>
<dbReference type="PANTHER" id="PTHR33572">
    <property type="entry name" value="SPORE DEVELOPMENT REGULATOR VOSA"/>
    <property type="match status" value="1"/>
</dbReference>
<evidence type="ECO:0000256" key="6">
    <source>
        <dbReference type="ARBA" id="ARBA00038045"/>
    </source>
</evidence>
<protein>
    <submittedName>
        <fullName evidence="8">Velvet domain containing protein</fullName>
    </submittedName>
</protein>
<keyword evidence="2" id="KW-0749">Sporulation</keyword>
<keyword evidence="4" id="KW-0804">Transcription</keyword>
<keyword evidence="5" id="KW-0539">Nucleus</keyword>
<dbReference type="AlphaFoldDB" id="A0A316ZMG9"/>
<dbReference type="EMBL" id="NQIK02000018">
    <property type="protein sequence ID" value="KAF7564294.1"/>
    <property type="molecule type" value="Genomic_DNA"/>
</dbReference>
<dbReference type="PANTHER" id="PTHR33572:SF3">
    <property type="entry name" value="VELVET COMPLEX SUBUNIT B"/>
    <property type="match status" value="1"/>
</dbReference>
<comment type="caution">
    <text evidence="8">The sequence shown here is derived from an EMBL/GenBank/DDBJ whole genome shotgun (WGS) entry which is preliminary data.</text>
</comment>
<reference evidence="8 9" key="1">
    <citation type="journal article" date="2018" name="BMC Genomics">
        <title>Comparative genomics of the wheat fungal pathogen Pyrenophora tritici-repentis reveals chromosomal variations and genome plasticity.</title>
        <authorList>
            <person name="Moolhuijzen P."/>
            <person name="See P.T."/>
            <person name="Hane J.K."/>
            <person name="Shi G."/>
            <person name="Liu Z."/>
            <person name="Oliver R.P."/>
            <person name="Moffat C.S."/>
        </authorList>
    </citation>
    <scope>NUCLEOTIDE SEQUENCE [LARGE SCALE GENOMIC DNA]</scope>
    <source>
        <strain evidence="8">M4</strain>
    </source>
</reference>
<sequence length="86" mass="9677">MCGFGDKDRRPITPPPCIRLIVYDRITGRELDFNDIDSTYFVLMVDLWNQEGTAAVNLVRHSSAAPQSASAVAQRPRIRRRQTGST</sequence>
<dbReference type="InterPro" id="IPR021740">
    <property type="entry name" value="Velvet"/>
</dbReference>
<gene>
    <name evidence="8" type="ORF">PtrM4_152910</name>
</gene>
<evidence type="ECO:0000256" key="1">
    <source>
        <dbReference type="ARBA" id="ARBA00004123"/>
    </source>
</evidence>
<dbReference type="InterPro" id="IPR037525">
    <property type="entry name" value="Velvet_dom"/>
</dbReference>
<evidence type="ECO:0000256" key="5">
    <source>
        <dbReference type="ARBA" id="ARBA00023242"/>
    </source>
</evidence>
<evidence type="ECO:0000256" key="2">
    <source>
        <dbReference type="ARBA" id="ARBA00022969"/>
    </source>
</evidence>
<evidence type="ECO:0000313" key="9">
    <source>
        <dbReference type="Proteomes" id="UP000245464"/>
    </source>
</evidence>
<organism evidence="8 9">
    <name type="scientific">Pyrenophora tritici-repentis</name>
    <dbReference type="NCBI Taxonomy" id="45151"/>
    <lineage>
        <taxon>Eukaryota</taxon>
        <taxon>Fungi</taxon>
        <taxon>Dikarya</taxon>
        <taxon>Ascomycota</taxon>
        <taxon>Pezizomycotina</taxon>
        <taxon>Dothideomycetes</taxon>
        <taxon>Pleosporomycetidae</taxon>
        <taxon>Pleosporales</taxon>
        <taxon>Pleosporineae</taxon>
        <taxon>Pleosporaceae</taxon>
        <taxon>Pyrenophora</taxon>
    </lineage>
</organism>
<dbReference type="GO" id="GO:0005634">
    <property type="term" value="C:nucleus"/>
    <property type="evidence" value="ECO:0007669"/>
    <property type="project" value="UniProtKB-SubCell"/>
</dbReference>
<evidence type="ECO:0000256" key="7">
    <source>
        <dbReference type="SAM" id="MobiDB-lite"/>
    </source>
</evidence>